<protein>
    <submittedName>
        <fullName evidence="3">Uncharacterized protein</fullName>
    </submittedName>
</protein>
<keyword evidence="2" id="KW-1133">Transmembrane helix</keyword>
<feature type="compositionally biased region" description="Low complexity" evidence="1">
    <location>
        <begin position="1"/>
        <end position="14"/>
    </location>
</feature>
<evidence type="ECO:0000313" key="3">
    <source>
        <dbReference type="EMBL" id="KAG0562870.1"/>
    </source>
</evidence>
<feature type="transmembrane region" description="Helical" evidence="2">
    <location>
        <begin position="159"/>
        <end position="180"/>
    </location>
</feature>
<accession>A0A8T0GV42</accession>
<keyword evidence="2" id="KW-0472">Membrane</keyword>
<proteinExistence type="predicted"/>
<reference evidence="3" key="1">
    <citation type="submission" date="2020-06" db="EMBL/GenBank/DDBJ databases">
        <title>WGS assembly of Ceratodon purpureus strain R40.</title>
        <authorList>
            <person name="Carey S.B."/>
            <person name="Jenkins J."/>
            <person name="Shu S."/>
            <person name="Lovell J.T."/>
            <person name="Sreedasyam A."/>
            <person name="Maumus F."/>
            <person name="Tiley G.P."/>
            <person name="Fernandez-Pozo N."/>
            <person name="Barry K."/>
            <person name="Chen C."/>
            <person name="Wang M."/>
            <person name="Lipzen A."/>
            <person name="Daum C."/>
            <person name="Saski C.A."/>
            <person name="Payton A.C."/>
            <person name="Mcbreen J.C."/>
            <person name="Conrad R.E."/>
            <person name="Kollar L.M."/>
            <person name="Olsson S."/>
            <person name="Huttunen S."/>
            <person name="Landis J.B."/>
            <person name="Wickett N.J."/>
            <person name="Johnson M.G."/>
            <person name="Rensing S.A."/>
            <person name="Grimwood J."/>
            <person name="Schmutz J."/>
            <person name="Mcdaniel S.F."/>
        </authorList>
    </citation>
    <scope>NUCLEOTIDE SEQUENCE</scope>
    <source>
        <strain evidence="3">R40</strain>
    </source>
</reference>
<gene>
    <name evidence="3" type="ORF">KC19_9G178100</name>
</gene>
<dbReference type="Proteomes" id="UP000822688">
    <property type="component" value="Chromosome 9"/>
</dbReference>
<evidence type="ECO:0000256" key="1">
    <source>
        <dbReference type="SAM" id="MobiDB-lite"/>
    </source>
</evidence>
<name>A0A8T0GV42_CERPU</name>
<feature type="region of interest" description="Disordered" evidence="1">
    <location>
        <begin position="1"/>
        <end position="72"/>
    </location>
</feature>
<evidence type="ECO:0000256" key="2">
    <source>
        <dbReference type="SAM" id="Phobius"/>
    </source>
</evidence>
<comment type="caution">
    <text evidence="3">The sequence shown here is derived from an EMBL/GenBank/DDBJ whole genome shotgun (WGS) entry which is preliminary data.</text>
</comment>
<dbReference type="EMBL" id="CM026430">
    <property type="protein sequence ID" value="KAG0562870.1"/>
    <property type="molecule type" value="Genomic_DNA"/>
</dbReference>
<keyword evidence="2" id="KW-0812">Transmembrane</keyword>
<sequence length="201" mass="21576">MADVVDGAGDAPAVEQESRSFELPTEEAPADPVEAPAPPPAEDAGSSSSSDDEDEKKRTILPSTDELPPASELPAKAQGKWNQLLSKIHPVVKKHADTVANHPYVTATASTLRQRAGQAQEQMQPIVNHPYVQKGTGAIKAGGTKTMETGKKVATDKRVIQFLIATVGLVALGLIIRVLLQKYPEFGGDLKMKFMKKKEEL</sequence>
<evidence type="ECO:0000313" key="4">
    <source>
        <dbReference type="Proteomes" id="UP000822688"/>
    </source>
</evidence>
<organism evidence="3 4">
    <name type="scientific">Ceratodon purpureus</name>
    <name type="common">Fire moss</name>
    <name type="synonym">Dicranum purpureum</name>
    <dbReference type="NCBI Taxonomy" id="3225"/>
    <lineage>
        <taxon>Eukaryota</taxon>
        <taxon>Viridiplantae</taxon>
        <taxon>Streptophyta</taxon>
        <taxon>Embryophyta</taxon>
        <taxon>Bryophyta</taxon>
        <taxon>Bryophytina</taxon>
        <taxon>Bryopsida</taxon>
        <taxon>Dicranidae</taxon>
        <taxon>Pseudoditrichales</taxon>
        <taxon>Ditrichaceae</taxon>
        <taxon>Ceratodon</taxon>
    </lineage>
</organism>
<dbReference type="AlphaFoldDB" id="A0A8T0GV42"/>
<keyword evidence="4" id="KW-1185">Reference proteome</keyword>